<keyword evidence="3" id="KW-1185">Reference proteome</keyword>
<evidence type="ECO:0008006" key="4">
    <source>
        <dbReference type="Google" id="ProtNLM"/>
    </source>
</evidence>
<feature type="signal peptide" evidence="1">
    <location>
        <begin position="1"/>
        <end position="24"/>
    </location>
</feature>
<protein>
    <recommendedName>
        <fullName evidence="4">Outer membrane protein beta-barrel domain protein</fullName>
    </recommendedName>
</protein>
<evidence type="ECO:0000256" key="1">
    <source>
        <dbReference type="SAM" id="SignalP"/>
    </source>
</evidence>
<keyword evidence="1" id="KW-0732">Signal</keyword>
<evidence type="ECO:0000313" key="3">
    <source>
        <dbReference type="Proteomes" id="UP000265715"/>
    </source>
</evidence>
<dbReference type="RefSeq" id="WP_119316441.1">
    <property type="nucleotide sequence ID" value="NZ_QXDL01000236.1"/>
</dbReference>
<gene>
    <name evidence="2" type="ORF">Mterra_03544</name>
</gene>
<dbReference type="EMBL" id="QXDL01000236">
    <property type="protein sequence ID" value="RIH80186.1"/>
    <property type="molecule type" value="Genomic_DNA"/>
</dbReference>
<feature type="chain" id="PRO_5017253153" description="Outer membrane protein beta-barrel domain protein" evidence="1">
    <location>
        <begin position="25"/>
        <end position="252"/>
    </location>
</feature>
<proteinExistence type="predicted"/>
<comment type="caution">
    <text evidence="2">The sequence shown here is derived from an EMBL/GenBank/DDBJ whole genome shotgun (WGS) entry which is preliminary data.</text>
</comment>
<evidence type="ECO:0000313" key="2">
    <source>
        <dbReference type="EMBL" id="RIH80186.1"/>
    </source>
</evidence>
<sequence>MTKHWKKLILAGTAALGLSSAALADGLSVTVDAPLVPGFSIASSFNYNVETTTGFVVGGSLMPGYGGGQFVLVGRLGAKYAQDLISDFNTELEGYVGLGTFVYVLPSPVGFSLDASAGLKFKHTFSGNSKLYADLDLVGIYFPQTGTFVPFVGGDLGLKLDLVPNTDIYVQGALGSYVGASPLGYDVRGAVYFAFTPQAKLGVSMGYGNMNYAINGQPALTGIGPDAGFSVRLGFQFVEEPNTIGTPGSHMP</sequence>
<accession>A0A399E8L6</accession>
<reference evidence="2 3" key="1">
    <citation type="submission" date="2018-08" db="EMBL/GenBank/DDBJ databases">
        <title>Meiothermus terrae DSM 26712 genome sequencing project.</title>
        <authorList>
            <person name="Da Costa M.S."/>
            <person name="Albuquerque L."/>
            <person name="Raposo P."/>
            <person name="Froufe H.J.C."/>
            <person name="Barroso C.S."/>
            <person name="Egas C."/>
        </authorList>
    </citation>
    <scope>NUCLEOTIDE SEQUENCE [LARGE SCALE GENOMIC DNA]</scope>
    <source>
        <strain evidence="2 3">DSM 26712</strain>
    </source>
</reference>
<dbReference type="Proteomes" id="UP000265715">
    <property type="component" value="Unassembled WGS sequence"/>
</dbReference>
<name>A0A399E8L6_9DEIN</name>
<dbReference type="AlphaFoldDB" id="A0A399E8L6"/>
<organism evidence="2 3">
    <name type="scientific">Calidithermus terrae</name>
    <dbReference type="NCBI Taxonomy" id="1408545"/>
    <lineage>
        <taxon>Bacteria</taxon>
        <taxon>Thermotogati</taxon>
        <taxon>Deinococcota</taxon>
        <taxon>Deinococci</taxon>
        <taxon>Thermales</taxon>
        <taxon>Thermaceae</taxon>
        <taxon>Calidithermus</taxon>
    </lineage>
</organism>